<sequence length="486" mass="54277">MAEPTLLALVWHMHQPSYRDALSGRVLLPWTRLHATKDYGDMVSALRPHPRVHATFNLTPVLLDQLEAIASGTSDDFLDLARKPAESLTPEEQRFLTRHFFSVNPERMLEPHPRYRELKARSSTPQGGARAPREPPLTPDEIRDLQTWFHLAWVDPMYRDEEPIRSLLQKGRGFTEAEKRSLLDWGVACAARVIGTYRDAASTGQIEIATSAYHHPILPLLISTDAPREVSPSIRLPIPAFQAPGDAAEHLRRARESHTRRFGAAPRGTWPPEGALNQAALELLREAGFAWCASDEAVLARALGRAEPGGENWTAALCRSYRVETKTGPLAIVFRDRLLSDRIGFVYAAWQPDRAADRTRRTGSPFSTRSTAGSPRSGGSKRSRSRRRWPACHQAKPFLTCRWDPGSRRISRCGSGTPRRTARGPRSAGSASATRWPARTVGCRRIGSRRPSRRSWWQRRAIGFGGTATTIKARTRTSSTLFSVPT</sequence>
<dbReference type="GO" id="GO:0005975">
    <property type="term" value="P:carbohydrate metabolic process"/>
    <property type="evidence" value="ECO:0007669"/>
    <property type="project" value="InterPro"/>
</dbReference>
<evidence type="ECO:0000256" key="1">
    <source>
        <dbReference type="ARBA" id="ARBA00006821"/>
    </source>
</evidence>
<feature type="region of interest" description="Disordered" evidence="4">
    <location>
        <begin position="118"/>
        <end position="139"/>
    </location>
</feature>
<accession>A0A538SPD0</accession>
<proteinExistence type="inferred from homology"/>
<gene>
    <name evidence="6" type="ORF">E6K74_10415</name>
</gene>
<evidence type="ECO:0000256" key="3">
    <source>
        <dbReference type="RuleBase" id="RU361196"/>
    </source>
</evidence>
<dbReference type="PANTHER" id="PTHR36306:SF1">
    <property type="entry name" value="ALPHA-AMYLASE-RELATED"/>
    <property type="match status" value="1"/>
</dbReference>
<dbReference type="InterPro" id="IPR011330">
    <property type="entry name" value="Glyco_hydro/deAcase_b/a-brl"/>
</dbReference>
<reference evidence="6 7" key="1">
    <citation type="journal article" date="2019" name="Nat. Microbiol.">
        <title>Mediterranean grassland soil C-N compound turnover is dependent on rainfall and depth, and is mediated by genomically divergent microorganisms.</title>
        <authorList>
            <person name="Diamond S."/>
            <person name="Andeer P.F."/>
            <person name="Li Z."/>
            <person name="Crits-Christoph A."/>
            <person name="Burstein D."/>
            <person name="Anantharaman K."/>
            <person name="Lane K.R."/>
            <person name="Thomas B.C."/>
            <person name="Pan C."/>
            <person name="Northen T.R."/>
            <person name="Banfield J.F."/>
        </authorList>
    </citation>
    <scope>NUCLEOTIDE SEQUENCE [LARGE SCALE GENOMIC DNA]</scope>
    <source>
        <strain evidence="6">WS_4</strain>
    </source>
</reference>
<feature type="compositionally biased region" description="Low complexity" evidence="4">
    <location>
        <begin position="414"/>
        <end position="435"/>
    </location>
</feature>
<dbReference type="InterPro" id="IPR004300">
    <property type="entry name" value="Glyco_hydro_57_N"/>
</dbReference>
<feature type="region of interest" description="Disordered" evidence="4">
    <location>
        <begin position="410"/>
        <end position="437"/>
    </location>
</feature>
<dbReference type="EMBL" id="VBOU01000089">
    <property type="protein sequence ID" value="TMQ53234.1"/>
    <property type="molecule type" value="Genomic_DNA"/>
</dbReference>
<dbReference type="Proteomes" id="UP000319829">
    <property type="component" value="Unassembled WGS sequence"/>
</dbReference>
<evidence type="ECO:0000313" key="7">
    <source>
        <dbReference type="Proteomes" id="UP000319829"/>
    </source>
</evidence>
<feature type="region of interest" description="Disordered" evidence="4">
    <location>
        <begin position="357"/>
        <end position="390"/>
    </location>
</feature>
<dbReference type="AlphaFoldDB" id="A0A538SPD0"/>
<evidence type="ECO:0000256" key="4">
    <source>
        <dbReference type="SAM" id="MobiDB-lite"/>
    </source>
</evidence>
<dbReference type="PANTHER" id="PTHR36306">
    <property type="entry name" value="ALPHA-AMYLASE-RELATED-RELATED"/>
    <property type="match status" value="1"/>
</dbReference>
<organism evidence="6 7">
    <name type="scientific">Eiseniibacteriota bacterium</name>
    <dbReference type="NCBI Taxonomy" id="2212470"/>
    <lineage>
        <taxon>Bacteria</taxon>
        <taxon>Candidatus Eiseniibacteriota</taxon>
    </lineage>
</organism>
<dbReference type="InterPro" id="IPR052046">
    <property type="entry name" value="GH57_Enzymes"/>
</dbReference>
<name>A0A538SPD0_UNCEI</name>
<protein>
    <recommendedName>
        <fullName evidence="5">Glycoside hydrolase family 57 N-terminal domain-containing protein</fullName>
    </recommendedName>
</protein>
<dbReference type="InterPro" id="IPR027291">
    <property type="entry name" value="Glyco_hydro_38_N_sf"/>
</dbReference>
<evidence type="ECO:0000313" key="6">
    <source>
        <dbReference type="EMBL" id="TMQ53234.1"/>
    </source>
</evidence>
<dbReference type="Gene3D" id="3.20.110.10">
    <property type="entry name" value="Glycoside hydrolase 38, N terminal domain"/>
    <property type="match status" value="1"/>
</dbReference>
<comment type="similarity">
    <text evidence="1 3">Belongs to the glycosyl hydrolase 57 family.</text>
</comment>
<dbReference type="GO" id="GO:0003824">
    <property type="term" value="F:catalytic activity"/>
    <property type="evidence" value="ECO:0007669"/>
    <property type="project" value="InterPro"/>
</dbReference>
<evidence type="ECO:0000259" key="5">
    <source>
        <dbReference type="Pfam" id="PF03065"/>
    </source>
</evidence>
<dbReference type="Pfam" id="PF03065">
    <property type="entry name" value="Glyco_hydro_57"/>
    <property type="match status" value="1"/>
</dbReference>
<dbReference type="SUPFAM" id="SSF88713">
    <property type="entry name" value="Glycoside hydrolase/deacetylase"/>
    <property type="match status" value="1"/>
</dbReference>
<feature type="compositionally biased region" description="Basic residues" evidence="4">
    <location>
        <begin position="379"/>
        <end position="390"/>
    </location>
</feature>
<feature type="compositionally biased region" description="Polar residues" evidence="4">
    <location>
        <begin position="362"/>
        <end position="372"/>
    </location>
</feature>
<comment type="caution">
    <text evidence="6">The sequence shown here is derived from an EMBL/GenBank/DDBJ whole genome shotgun (WGS) entry which is preliminary data.</text>
</comment>
<evidence type="ECO:0000256" key="2">
    <source>
        <dbReference type="ARBA" id="ARBA00023277"/>
    </source>
</evidence>
<feature type="domain" description="Glycoside hydrolase family 57 N-terminal" evidence="5">
    <location>
        <begin position="8"/>
        <end position="359"/>
    </location>
</feature>
<keyword evidence="2 3" id="KW-0119">Carbohydrate metabolism</keyword>